<dbReference type="InterPro" id="IPR039426">
    <property type="entry name" value="TonB-dep_rcpt-like"/>
</dbReference>
<keyword evidence="10" id="KW-0732">Signal</keyword>
<feature type="domain" description="TonB-dependent receptor-like beta-barrel" evidence="11">
    <location>
        <begin position="362"/>
        <end position="915"/>
    </location>
</feature>
<dbReference type="InterPro" id="IPR036942">
    <property type="entry name" value="Beta-barrel_TonB_sf"/>
</dbReference>
<organism evidence="13 14">
    <name type="scientific">Aurantiacibacter xanthus</name>
    <dbReference type="NCBI Taxonomy" id="1784712"/>
    <lineage>
        <taxon>Bacteria</taxon>
        <taxon>Pseudomonadati</taxon>
        <taxon>Pseudomonadota</taxon>
        <taxon>Alphaproteobacteria</taxon>
        <taxon>Sphingomonadales</taxon>
        <taxon>Erythrobacteraceae</taxon>
        <taxon>Aurantiacibacter</taxon>
    </lineage>
</organism>
<reference evidence="13 14" key="1">
    <citation type="submission" date="2018-08" db="EMBL/GenBank/DDBJ databases">
        <title>Erythrobacter zhengii sp.nov., a bacterium isolated from deep-sea sediment.</title>
        <authorList>
            <person name="Fang C."/>
            <person name="Wu Y.-H."/>
            <person name="Sun C."/>
            <person name="Wang H."/>
            <person name="Cheng H."/>
            <person name="Meng F.-X."/>
            <person name="Wang C.-S."/>
            <person name="Xu X.-W."/>
        </authorList>
    </citation>
    <scope>NUCLEOTIDE SEQUENCE [LARGE SCALE GENOMIC DNA]</scope>
    <source>
        <strain evidence="13 14">CCTCC AB 2015396</strain>
    </source>
</reference>
<evidence type="ECO:0000259" key="11">
    <source>
        <dbReference type="Pfam" id="PF00593"/>
    </source>
</evidence>
<keyword evidence="3 8" id="KW-1134">Transmembrane beta strand</keyword>
<keyword evidence="14" id="KW-1185">Reference proteome</keyword>
<keyword evidence="4 8" id="KW-0812">Transmembrane</keyword>
<dbReference type="SUPFAM" id="SSF56935">
    <property type="entry name" value="Porins"/>
    <property type="match status" value="1"/>
</dbReference>
<dbReference type="Proteomes" id="UP000265366">
    <property type="component" value="Unassembled WGS sequence"/>
</dbReference>
<keyword evidence="6 8" id="KW-0472">Membrane</keyword>
<keyword evidence="13" id="KW-0675">Receptor</keyword>
<dbReference type="InterPro" id="IPR012910">
    <property type="entry name" value="Plug_dom"/>
</dbReference>
<name>A0A3A1P0E2_9SPHN</name>
<protein>
    <submittedName>
        <fullName evidence="13">TonB-dependent receptor</fullName>
    </submittedName>
</protein>
<dbReference type="GO" id="GO:0009279">
    <property type="term" value="C:cell outer membrane"/>
    <property type="evidence" value="ECO:0007669"/>
    <property type="project" value="UniProtKB-SubCell"/>
</dbReference>
<dbReference type="PANTHER" id="PTHR47234:SF2">
    <property type="entry name" value="TONB-DEPENDENT RECEPTOR"/>
    <property type="match status" value="1"/>
</dbReference>
<feature type="chain" id="PRO_5017234804" evidence="10">
    <location>
        <begin position="26"/>
        <end position="949"/>
    </location>
</feature>
<evidence type="ECO:0000256" key="1">
    <source>
        <dbReference type="ARBA" id="ARBA00004571"/>
    </source>
</evidence>
<accession>A0A3A1P0E2</accession>
<keyword evidence="7 8" id="KW-0998">Cell outer membrane</keyword>
<dbReference type="Pfam" id="PF00593">
    <property type="entry name" value="TonB_dep_Rec_b-barrel"/>
    <property type="match status" value="1"/>
</dbReference>
<dbReference type="Gene3D" id="2.170.130.10">
    <property type="entry name" value="TonB-dependent receptor, plug domain"/>
    <property type="match status" value="1"/>
</dbReference>
<evidence type="ECO:0000256" key="8">
    <source>
        <dbReference type="PROSITE-ProRule" id="PRU01360"/>
    </source>
</evidence>
<dbReference type="Pfam" id="PF07715">
    <property type="entry name" value="Plug"/>
    <property type="match status" value="1"/>
</dbReference>
<comment type="similarity">
    <text evidence="8 9">Belongs to the TonB-dependent receptor family.</text>
</comment>
<dbReference type="PANTHER" id="PTHR47234">
    <property type="match status" value="1"/>
</dbReference>
<feature type="domain" description="TonB-dependent receptor plug" evidence="12">
    <location>
        <begin position="54"/>
        <end position="165"/>
    </location>
</feature>
<evidence type="ECO:0000256" key="9">
    <source>
        <dbReference type="RuleBase" id="RU003357"/>
    </source>
</evidence>
<dbReference type="InterPro" id="IPR000531">
    <property type="entry name" value="Beta-barrel_TonB"/>
</dbReference>
<evidence type="ECO:0000256" key="4">
    <source>
        <dbReference type="ARBA" id="ARBA00022692"/>
    </source>
</evidence>
<gene>
    <name evidence="13" type="ORF">D2V17_20070</name>
</gene>
<dbReference type="EMBL" id="QXFM01000144">
    <property type="protein sequence ID" value="RIV80149.1"/>
    <property type="molecule type" value="Genomic_DNA"/>
</dbReference>
<dbReference type="Gene3D" id="2.40.170.20">
    <property type="entry name" value="TonB-dependent receptor, beta-barrel domain"/>
    <property type="match status" value="1"/>
</dbReference>
<dbReference type="InterPro" id="IPR037066">
    <property type="entry name" value="Plug_dom_sf"/>
</dbReference>
<keyword evidence="5 9" id="KW-0798">TonB box</keyword>
<evidence type="ECO:0000313" key="14">
    <source>
        <dbReference type="Proteomes" id="UP000265366"/>
    </source>
</evidence>
<evidence type="ECO:0000259" key="12">
    <source>
        <dbReference type="Pfam" id="PF07715"/>
    </source>
</evidence>
<evidence type="ECO:0000256" key="3">
    <source>
        <dbReference type="ARBA" id="ARBA00022452"/>
    </source>
</evidence>
<comment type="subcellular location">
    <subcellularLocation>
        <location evidence="1 8">Cell outer membrane</location>
        <topology evidence="1 8">Multi-pass membrane protein</topology>
    </subcellularLocation>
</comment>
<evidence type="ECO:0000256" key="7">
    <source>
        <dbReference type="ARBA" id="ARBA00023237"/>
    </source>
</evidence>
<proteinExistence type="inferred from homology"/>
<dbReference type="PROSITE" id="PS52016">
    <property type="entry name" value="TONB_DEPENDENT_REC_3"/>
    <property type="match status" value="1"/>
</dbReference>
<keyword evidence="2 8" id="KW-0813">Transport</keyword>
<dbReference type="OrthoDB" id="7394476at2"/>
<evidence type="ECO:0000256" key="5">
    <source>
        <dbReference type="ARBA" id="ARBA00023077"/>
    </source>
</evidence>
<feature type="signal peptide" evidence="10">
    <location>
        <begin position="1"/>
        <end position="25"/>
    </location>
</feature>
<evidence type="ECO:0000256" key="6">
    <source>
        <dbReference type="ARBA" id="ARBA00023136"/>
    </source>
</evidence>
<dbReference type="RefSeq" id="WP_119594909.1">
    <property type="nucleotide sequence ID" value="NZ_QXFM01000144.1"/>
</dbReference>
<comment type="caution">
    <text evidence="13">The sequence shown here is derived from an EMBL/GenBank/DDBJ whole genome shotgun (WGS) entry which is preliminary data.</text>
</comment>
<dbReference type="AlphaFoldDB" id="A0A3A1P0E2"/>
<evidence type="ECO:0000256" key="2">
    <source>
        <dbReference type="ARBA" id="ARBA00022448"/>
    </source>
</evidence>
<sequence>MTYRAVLVTATALSLAGFATAPAIAQEADGDSSTEQGDRIVVTGSRIQRQDFVAPSPIVTVTADDYADSGRVAVDDYLRELPQFTAGTGDYSNDSNGGTAGRATLNLRGLGPQRNLVILDGRRLMSSGTDGAIDINTIPSLAIGGIEIISGGASATYGSDALSGVVNFKTRTDLDGFDVRAQYTALDQPGEDSYLIGGAFGTDFAGGAGNLLLSAEYSDRGGVAVNQRDFFLNPNASSFIPQGRSRIGNAFLGVNDDGTIFNQGNGSGYNGPTTLPFLINSTGGIGYHGSYNNLLQVPLERISLFGKLDYEVSPGTNLYLQGLYTDSTASNIGAAPNIAGAPWSVTIPGTNPFLVAVRAANPGQFGANGSPINVFQTRLSQFGDRIYETGNETFQFLVGANGNFGSSDISWDVHASYGKATNEDRTVSGSASVSALQQLLNAPDGGNSLCSGGYNPFGGQTPLSPACIDFVERTPLNLTTLEQYVIEGNVEGPLFELPAGGARFALTAQYRKNDYGFVPDTDLATGDLANLSITLPTTGSIDAIELGGELFLPVIASDSFLQELNLTLGYRFADYNLAGSNSTYKAELDAHLFDDVVLLRGGYQRAVRAPNVGEFFLAGETRVVGVGVPPGGGDPCDFRNAPAGDALALCAFQGIPLRPDGSSNYRAATASLPATTRGNPNLTPETADTFTAGIVLDVPLGGTSLRLSSDYYNIKIADAIGPVSAADSLQRCFNGLNGATAGFDAASYNASNFFCQNFDRDAGTGDPANIVQPIINLGSLETSGIDFAANLDIPVGFFGWGGREGSIVFNANWNYLLSYKVETFANDPIFDYAGSISANAQESLPEWRGLTSLTVNTGPIGLTGTWRFISGMQDRATVVDPTLVLAGTTDYSLFDLAASAEVMDAFEIFGGVNNLFDVAPQEIGGPSSTNLATFDVIGRTFFIGARVRY</sequence>
<evidence type="ECO:0000256" key="10">
    <source>
        <dbReference type="SAM" id="SignalP"/>
    </source>
</evidence>
<evidence type="ECO:0000313" key="13">
    <source>
        <dbReference type="EMBL" id="RIV80149.1"/>
    </source>
</evidence>